<feature type="domain" description="Cell envelope-related transcriptional attenuator" evidence="3">
    <location>
        <begin position="89"/>
        <end position="247"/>
    </location>
</feature>
<gene>
    <name evidence="4" type="ORF">FC89_GL002465</name>
</gene>
<proteinExistence type="inferred from homology"/>
<evidence type="ECO:0000259" key="3">
    <source>
        <dbReference type="Pfam" id="PF03816"/>
    </source>
</evidence>
<dbReference type="InterPro" id="IPR004474">
    <property type="entry name" value="LytR_CpsA_psr"/>
</dbReference>
<dbReference type="AlphaFoldDB" id="A0A0R1VER1"/>
<comment type="caution">
    <text evidence="4">The sequence shown here is derived from an EMBL/GenBank/DDBJ whole genome shotgun (WGS) entry which is preliminary data.</text>
</comment>
<comment type="similarity">
    <text evidence="1">Belongs to the LytR/CpsA/Psr (LCP) family.</text>
</comment>
<evidence type="ECO:0000313" key="5">
    <source>
        <dbReference type="Proteomes" id="UP000051451"/>
    </source>
</evidence>
<dbReference type="Pfam" id="PF03816">
    <property type="entry name" value="LytR_cpsA_psr"/>
    <property type="match status" value="1"/>
</dbReference>
<keyword evidence="2" id="KW-0812">Transmembrane</keyword>
<dbReference type="Proteomes" id="UP000051451">
    <property type="component" value="Unassembled WGS sequence"/>
</dbReference>
<reference evidence="4 5" key="1">
    <citation type="journal article" date="2015" name="Genome Announc.">
        <title>Expanding the biotechnology potential of lactobacilli through comparative genomics of 213 strains and associated genera.</title>
        <authorList>
            <person name="Sun Z."/>
            <person name="Harris H.M."/>
            <person name="McCann A."/>
            <person name="Guo C."/>
            <person name="Argimon S."/>
            <person name="Zhang W."/>
            <person name="Yang X."/>
            <person name="Jeffery I.B."/>
            <person name="Cooney J.C."/>
            <person name="Kagawa T.F."/>
            <person name="Liu W."/>
            <person name="Song Y."/>
            <person name="Salvetti E."/>
            <person name="Wrobel A."/>
            <person name="Rasinkangas P."/>
            <person name="Parkhill J."/>
            <person name="Rea M.C."/>
            <person name="O'Sullivan O."/>
            <person name="Ritari J."/>
            <person name="Douillard F.P."/>
            <person name="Paul Ross R."/>
            <person name="Yang R."/>
            <person name="Briner A.E."/>
            <person name="Felis G.E."/>
            <person name="de Vos W.M."/>
            <person name="Barrangou R."/>
            <person name="Klaenhammer T.R."/>
            <person name="Caufield P.W."/>
            <person name="Cui Y."/>
            <person name="Zhang H."/>
            <person name="O'Toole P.W."/>
        </authorList>
    </citation>
    <scope>NUCLEOTIDE SEQUENCE [LARGE SCALE GENOMIC DNA]</scope>
    <source>
        <strain evidence="4 5">DSM 18630</strain>
    </source>
</reference>
<dbReference type="GeneID" id="98320115"/>
<accession>A0A0R1VER1</accession>
<keyword evidence="5" id="KW-1185">Reference proteome</keyword>
<feature type="transmembrane region" description="Helical" evidence="2">
    <location>
        <begin position="21"/>
        <end position="43"/>
    </location>
</feature>
<dbReference type="PATRIC" id="fig|1423750.3.peg.2506"/>
<sequence length="334" mass="37921">MNDEELTDLRRSRNHHPQAHHHRGCMILILFLILLIGGGWLIWRHLNPTSHFSNLKTVSNSTSKIKQSSGTFNVLVIGSDERKNQTDGHTDSMMLVHANLKTHQYHVLSIPRDSRIYMPGLGYTKLTSVQTVYQTKYGAKKGIFKAVQTISSYLNVPINYYLETNYMGFRSMVDAVNGINMDVPFNVTLTHPWYAEDQNKVITKGQHKLNGKMVTEIVHERDSVPGTDFGRQQLQETALVAIINKITDPVNAFKIPALANSMSKFLVATNMSKTDMISIGLAVKDNFDATKQVHYLQLQGKNEVLYDDILENYNDEIVLQQSQLKKIIDQNFSN</sequence>
<evidence type="ECO:0000256" key="1">
    <source>
        <dbReference type="ARBA" id="ARBA00006068"/>
    </source>
</evidence>
<organism evidence="4 5">
    <name type="scientific">Liquorilactobacillus ghanensis DSM 18630</name>
    <dbReference type="NCBI Taxonomy" id="1423750"/>
    <lineage>
        <taxon>Bacteria</taxon>
        <taxon>Bacillati</taxon>
        <taxon>Bacillota</taxon>
        <taxon>Bacilli</taxon>
        <taxon>Lactobacillales</taxon>
        <taxon>Lactobacillaceae</taxon>
        <taxon>Liquorilactobacillus</taxon>
    </lineage>
</organism>
<evidence type="ECO:0000256" key="2">
    <source>
        <dbReference type="SAM" id="Phobius"/>
    </source>
</evidence>
<dbReference type="Gene3D" id="3.40.630.190">
    <property type="entry name" value="LCP protein"/>
    <property type="match status" value="1"/>
</dbReference>
<keyword evidence="2" id="KW-1133">Transmembrane helix</keyword>
<dbReference type="EMBL" id="AZGB01000030">
    <property type="protein sequence ID" value="KRM04062.1"/>
    <property type="molecule type" value="Genomic_DNA"/>
</dbReference>
<keyword evidence="2" id="KW-0472">Membrane</keyword>
<protein>
    <recommendedName>
        <fullName evidence="3">Cell envelope-related transcriptional attenuator domain-containing protein</fullName>
    </recommendedName>
</protein>
<name>A0A0R1VER1_9LACO</name>
<dbReference type="RefSeq" id="WP_057872798.1">
    <property type="nucleotide sequence ID" value="NZ_AZGB01000030.1"/>
</dbReference>
<dbReference type="NCBIfam" id="TIGR00350">
    <property type="entry name" value="lytR_cpsA_psr"/>
    <property type="match status" value="1"/>
</dbReference>
<evidence type="ECO:0000313" key="4">
    <source>
        <dbReference type="EMBL" id="KRM04062.1"/>
    </source>
</evidence>
<dbReference type="InterPro" id="IPR050922">
    <property type="entry name" value="LytR/CpsA/Psr_CW_biosynth"/>
</dbReference>
<dbReference type="PANTHER" id="PTHR33392">
    <property type="entry name" value="POLYISOPRENYL-TEICHOIC ACID--PEPTIDOGLYCAN TEICHOIC ACID TRANSFERASE TAGU"/>
    <property type="match status" value="1"/>
</dbReference>
<dbReference type="PANTHER" id="PTHR33392:SF6">
    <property type="entry name" value="POLYISOPRENYL-TEICHOIC ACID--PEPTIDOGLYCAN TEICHOIC ACID TRANSFERASE TAGU"/>
    <property type="match status" value="1"/>
</dbReference>